<name>A0ACC0B333_CATRO</name>
<organism evidence="1 2">
    <name type="scientific">Catharanthus roseus</name>
    <name type="common">Madagascar periwinkle</name>
    <name type="synonym">Vinca rosea</name>
    <dbReference type="NCBI Taxonomy" id="4058"/>
    <lineage>
        <taxon>Eukaryota</taxon>
        <taxon>Viridiplantae</taxon>
        <taxon>Streptophyta</taxon>
        <taxon>Embryophyta</taxon>
        <taxon>Tracheophyta</taxon>
        <taxon>Spermatophyta</taxon>
        <taxon>Magnoliopsida</taxon>
        <taxon>eudicotyledons</taxon>
        <taxon>Gunneridae</taxon>
        <taxon>Pentapetalae</taxon>
        <taxon>asterids</taxon>
        <taxon>lamiids</taxon>
        <taxon>Gentianales</taxon>
        <taxon>Apocynaceae</taxon>
        <taxon>Rauvolfioideae</taxon>
        <taxon>Vinceae</taxon>
        <taxon>Catharanthinae</taxon>
        <taxon>Catharanthus</taxon>
    </lineage>
</organism>
<keyword evidence="2" id="KW-1185">Reference proteome</keyword>
<evidence type="ECO:0000313" key="2">
    <source>
        <dbReference type="Proteomes" id="UP001060085"/>
    </source>
</evidence>
<comment type="caution">
    <text evidence="1">The sequence shown here is derived from an EMBL/GenBank/DDBJ whole genome shotgun (WGS) entry which is preliminary data.</text>
</comment>
<accession>A0ACC0B333</accession>
<evidence type="ECO:0000313" key="1">
    <source>
        <dbReference type="EMBL" id="KAI5667049.1"/>
    </source>
</evidence>
<gene>
    <name evidence="1" type="ORF">M9H77_16902</name>
</gene>
<sequence length="447" mass="49424">MGVSGKWIKALVGKKPEKSHSSEKDENRTAATGKFWHRRKHSVEFDSDLLRDELNQDAARPAEDANMPSFSEATCTPSSSVQVQDAAPVQQQREEWAATRIQTAFRGFLARRALRALKGLVRLQALVRGHAVRKQAAITLRCMQALVRVQARVRARRVRMALESQTSQQKLQQQLEHEAHVREIEEGWCDSVGSVEQIQAKLIKRQEAAAKRERAMAYALAHQWQAGSRQLAAPAGFEPDKSNWGWNWLERWMAVRPWENRFLDINLRDGVMIRENGSADEKNGPKTYIKCTGKKTGASNHQNEKVGPSRSSINSNLSNEKAATSHSDGCSSSPNKSASKQEGPATISAKPRAKVLEDLIEGASSKSNIVSRSHSNPKERSSANSDKAGKKRLSLPSGQGLVPQTTRQPVKNAVKKSPAIQKKPAKDKAKSNGDDQKLAKPASQMVD</sequence>
<dbReference type="EMBL" id="CM044704">
    <property type="protein sequence ID" value="KAI5667049.1"/>
    <property type="molecule type" value="Genomic_DNA"/>
</dbReference>
<dbReference type="Proteomes" id="UP001060085">
    <property type="component" value="Linkage Group LG04"/>
</dbReference>
<proteinExistence type="predicted"/>
<protein>
    <submittedName>
        <fullName evidence="1">Uncharacterized protein</fullName>
    </submittedName>
</protein>
<reference evidence="2" key="1">
    <citation type="journal article" date="2023" name="Nat. Plants">
        <title>Single-cell RNA sequencing provides a high-resolution roadmap for understanding the multicellular compartmentation of specialized metabolism.</title>
        <authorList>
            <person name="Sun S."/>
            <person name="Shen X."/>
            <person name="Li Y."/>
            <person name="Li Y."/>
            <person name="Wang S."/>
            <person name="Li R."/>
            <person name="Zhang H."/>
            <person name="Shen G."/>
            <person name="Guo B."/>
            <person name="Wei J."/>
            <person name="Xu J."/>
            <person name="St-Pierre B."/>
            <person name="Chen S."/>
            <person name="Sun C."/>
        </authorList>
    </citation>
    <scope>NUCLEOTIDE SEQUENCE [LARGE SCALE GENOMIC DNA]</scope>
</reference>